<feature type="compositionally biased region" description="Basic residues" evidence="3">
    <location>
        <begin position="383"/>
        <end position="394"/>
    </location>
</feature>
<feature type="compositionally biased region" description="Basic and acidic residues" evidence="3">
    <location>
        <begin position="558"/>
        <end position="575"/>
    </location>
</feature>
<dbReference type="InterPro" id="IPR036875">
    <property type="entry name" value="Znf_CCHC_sf"/>
</dbReference>
<dbReference type="SMART" id="SM00360">
    <property type="entry name" value="RRM"/>
    <property type="match status" value="1"/>
</dbReference>
<evidence type="ECO:0000256" key="2">
    <source>
        <dbReference type="PROSITE-ProRule" id="PRU00176"/>
    </source>
</evidence>
<keyword evidence="1" id="KW-0862">Zinc</keyword>
<dbReference type="PROSITE" id="PS50158">
    <property type="entry name" value="ZF_CCHC"/>
    <property type="match status" value="1"/>
</dbReference>
<dbReference type="OMA" id="KNICGEP"/>
<feature type="compositionally biased region" description="Polar residues" evidence="3">
    <location>
        <begin position="591"/>
        <end position="603"/>
    </location>
</feature>
<evidence type="ECO:0008006" key="8">
    <source>
        <dbReference type="Google" id="ProtNLM"/>
    </source>
</evidence>
<evidence type="ECO:0000313" key="6">
    <source>
        <dbReference type="EMBL" id="KAH7432950.1"/>
    </source>
</evidence>
<feature type="region of interest" description="Disordered" evidence="3">
    <location>
        <begin position="290"/>
        <end position="603"/>
    </location>
</feature>
<dbReference type="SUPFAM" id="SSF54928">
    <property type="entry name" value="RNA-binding domain, RBD"/>
    <property type="match status" value="1"/>
</dbReference>
<dbReference type="GO" id="GO:0008270">
    <property type="term" value="F:zinc ion binding"/>
    <property type="evidence" value="ECO:0007669"/>
    <property type="project" value="UniProtKB-KW"/>
</dbReference>
<evidence type="ECO:0000256" key="3">
    <source>
        <dbReference type="SAM" id="MobiDB-lite"/>
    </source>
</evidence>
<dbReference type="InterPro" id="IPR035979">
    <property type="entry name" value="RBD_domain_sf"/>
</dbReference>
<dbReference type="Gene3D" id="3.30.70.330">
    <property type="match status" value="1"/>
</dbReference>
<evidence type="ECO:0000259" key="4">
    <source>
        <dbReference type="PROSITE" id="PS50102"/>
    </source>
</evidence>
<keyword evidence="7" id="KW-1185">Reference proteome</keyword>
<dbReference type="Pfam" id="PF00076">
    <property type="entry name" value="RRM_1"/>
    <property type="match status" value="1"/>
</dbReference>
<feature type="compositionally biased region" description="Basic and acidic residues" evidence="3">
    <location>
        <begin position="540"/>
        <end position="550"/>
    </location>
</feature>
<feature type="domain" description="RRM" evidence="4">
    <location>
        <begin position="27"/>
        <end position="96"/>
    </location>
</feature>
<dbReference type="SMART" id="SM00343">
    <property type="entry name" value="ZnF_C2HC"/>
    <property type="match status" value="1"/>
</dbReference>
<dbReference type="OrthoDB" id="5970at2759"/>
<comment type="caution">
    <text evidence="6">The sequence shown here is derived from an EMBL/GenBank/DDBJ whole genome shotgun (WGS) entry which is preliminary data.</text>
</comment>
<dbReference type="PROSITE" id="PS50102">
    <property type="entry name" value="RRM"/>
    <property type="match status" value="1"/>
</dbReference>
<feature type="domain" description="CCHC-type" evidence="5">
    <location>
        <begin position="266"/>
        <end position="282"/>
    </location>
</feature>
<feature type="compositionally biased region" description="Low complexity" evidence="3">
    <location>
        <begin position="407"/>
        <end position="490"/>
    </location>
</feature>
<name>A0A8T2UEM4_CERRI</name>
<dbReference type="SUPFAM" id="SSF57756">
    <property type="entry name" value="Retrovirus zinc finger-like domains"/>
    <property type="match status" value="1"/>
</dbReference>
<dbReference type="Proteomes" id="UP000825935">
    <property type="component" value="Chromosome 7"/>
</dbReference>
<keyword evidence="1" id="KW-0479">Metal-binding</keyword>
<feature type="compositionally biased region" description="Basic and acidic residues" evidence="3">
    <location>
        <begin position="293"/>
        <end position="303"/>
    </location>
</feature>
<dbReference type="EMBL" id="CM035412">
    <property type="protein sequence ID" value="KAH7432950.1"/>
    <property type="molecule type" value="Genomic_DNA"/>
</dbReference>
<evidence type="ECO:0000256" key="1">
    <source>
        <dbReference type="PROSITE-ProRule" id="PRU00047"/>
    </source>
</evidence>
<feature type="compositionally biased region" description="Polar residues" evidence="3">
    <location>
        <begin position="491"/>
        <end position="502"/>
    </location>
</feature>
<gene>
    <name evidence="6" type="ORF">KP509_07G047500</name>
</gene>
<dbReference type="AlphaFoldDB" id="A0A8T2UEM4"/>
<dbReference type="GO" id="GO:0003723">
    <property type="term" value="F:RNA binding"/>
    <property type="evidence" value="ECO:0007669"/>
    <property type="project" value="UniProtKB-UniRule"/>
</dbReference>
<organism evidence="6 7">
    <name type="scientific">Ceratopteris richardii</name>
    <name type="common">Triangle waterfern</name>
    <dbReference type="NCBI Taxonomy" id="49495"/>
    <lineage>
        <taxon>Eukaryota</taxon>
        <taxon>Viridiplantae</taxon>
        <taxon>Streptophyta</taxon>
        <taxon>Embryophyta</taxon>
        <taxon>Tracheophyta</taxon>
        <taxon>Polypodiopsida</taxon>
        <taxon>Polypodiidae</taxon>
        <taxon>Polypodiales</taxon>
        <taxon>Pteridineae</taxon>
        <taxon>Pteridaceae</taxon>
        <taxon>Parkerioideae</taxon>
        <taxon>Ceratopteris</taxon>
    </lineage>
</organism>
<accession>A0A8T2UEM4</accession>
<dbReference type="InterPro" id="IPR001878">
    <property type="entry name" value="Znf_CCHC"/>
</dbReference>
<dbReference type="PANTHER" id="PTHR48038">
    <property type="entry name" value="RIBONUCLEOPROTEIN RB97D"/>
    <property type="match status" value="1"/>
</dbReference>
<evidence type="ECO:0000259" key="5">
    <source>
        <dbReference type="PROSITE" id="PS50158"/>
    </source>
</evidence>
<keyword evidence="1" id="KW-0863">Zinc-finger</keyword>
<feature type="compositionally biased region" description="Basic and acidic residues" evidence="3">
    <location>
        <begin position="372"/>
        <end position="381"/>
    </location>
</feature>
<proteinExistence type="predicted"/>
<dbReference type="PANTHER" id="PTHR48038:SF2">
    <property type="entry name" value="OS02G0536400 PROTEIN"/>
    <property type="match status" value="1"/>
</dbReference>
<dbReference type="InterPro" id="IPR012677">
    <property type="entry name" value="Nucleotide-bd_a/b_plait_sf"/>
</dbReference>
<evidence type="ECO:0000313" key="7">
    <source>
        <dbReference type="Proteomes" id="UP000825935"/>
    </source>
</evidence>
<protein>
    <recommendedName>
        <fullName evidence="8">Serine/arginine-rich splicing factor 4</fullName>
    </recommendedName>
</protein>
<dbReference type="InterPro" id="IPR000504">
    <property type="entry name" value="RRM_dom"/>
</dbReference>
<feature type="region of interest" description="Disordered" evidence="3">
    <location>
        <begin position="213"/>
        <end position="236"/>
    </location>
</feature>
<reference evidence="6" key="1">
    <citation type="submission" date="2021-08" db="EMBL/GenBank/DDBJ databases">
        <title>WGS assembly of Ceratopteris richardii.</title>
        <authorList>
            <person name="Marchant D.B."/>
            <person name="Chen G."/>
            <person name="Jenkins J."/>
            <person name="Shu S."/>
            <person name="Leebens-Mack J."/>
            <person name="Grimwood J."/>
            <person name="Schmutz J."/>
            <person name="Soltis P."/>
            <person name="Soltis D."/>
            <person name="Chen Z.-H."/>
        </authorList>
    </citation>
    <scope>NUCLEOTIDE SEQUENCE</scope>
    <source>
        <strain evidence="6">Whitten #5841</strain>
        <tissue evidence="6">Leaf</tissue>
    </source>
</reference>
<sequence>MQNMHTHPCPVLHPQEWTLAQILMHMSSLFVGSLSSHVRHRELETVFRRFGRCNLELKDGFGFVIYEDHGDARRALEALHGRSICGEQPLISWARKKRPFQRFPGKGNFMDKYRYNSRRRTSLEIDKSSDDVMRDEKFVDEGKDDLGTIDRRDDSIRTAEREVGWKDPGPDKLICDDDGKDADPSDCGRWDPRMEGSPDNLLVQGLLEGVHSSYDKNNEDKRISLQEKSQESPREMHHEWSTRIHRNLSDQHRRGRDTFGGRKQERCYNCGQSGHVKWQCRSRGRRMNILNREGGHDGRRNDLRYPSNRGAFRGMGGGRFRGSNGARRLMARDIEPGFVKRSLRRHEPKNSRKHLAPPEGKNHERSRRRRQRSESPKDSSSRGRSRQKQKKSGKKSIDSSKKRHRSSSSSFSSSHSQRSTSSSPSRSSSHSESRSGSSKSGSQSPYSGSRSASSRSQSSRSRSSPSSSSRSCSLSSQSRKSASKSKSVSQYTRSQSPESNRTSHQSSSHSHSRHVVDDDKEVVTSQTPELQNAYKMPIDAGKDNGEDSKCLSESQGMNRHDAKGSERGSLRDTKKQKLSRVNNEEEVQKVGPQSNGLNDASKFTRTDNSQLHMQLGGVMSESCSKDSVHLKGSGKLEGQILNVECNMYAAILKGNKEDGIANDLGNVNFGAARLWPWEAMLYRRLQRGPISTANYERRKAQNEEFGIKDKYVRSSSGWWENSAE</sequence>
<keyword evidence="2" id="KW-0694">RNA-binding</keyword>
<feature type="compositionally biased region" description="Basic residues" evidence="3">
    <location>
        <begin position="341"/>
        <end position="355"/>
    </location>
</feature>
<feature type="region of interest" description="Disordered" evidence="3">
    <location>
        <begin position="159"/>
        <end position="185"/>
    </location>
</feature>